<keyword evidence="2" id="KW-1185">Reference proteome</keyword>
<name>A0A834M9K0_RHYFE</name>
<gene>
    <name evidence="1" type="ORF">GWI33_009719</name>
</gene>
<reference evidence="1" key="1">
    <citation type="submission" date="2020-08" db="EMBL/GenBank/DDBJ databases">
        <title>Genome sequencing and assembly of the red palm weevil Rhynchophorus ferrugineus.</title>
        <authorList>
            <person name="Dias G.B."/>
            <person name="Bergman C.M."/>
            <person name="Manee M."/>
        </authorList>
    </citation>
    <scope>NUCLEOTIDE SEQUENCE</scope>
    <source>
        <strain evidence="1">AA-2017</strain>
        <tissue evidence="1">Whole larva</tissue>
    </source>
</reference>
<sequence>MISHVSGEIKALAQYVNRPGTASTTAAETILNYVVGAGTDGTGLVNYMNGRSVVWMVIFGESAKLRRGGARRYMFGSSSATRSPRYKVSNFVRSFFCNWLAFGFKLGCCCA</sequence>
<proteinExistence type="predicted"/>
<protein>
    <submittedName>
        <fullName evidence="1">Uncharacterized protein</fullName>
    </submittedName>
</protein>
<comment type="caution">
    <text evidence="1">The sequence shown here is derived from an EMBL/GenBank/DDBJ whole genome shotgun (WGS) entry which is preliminary data.</text>
</comment>
<dbReference type="Proteomes" id="UP000625711">
    <property type="component" value="Unassembled WGS sequence"/>
</dbReference>
<evidence type="ECO:0000313" key="2">
    <source>
        <dbReference type="Proteomes" id="UP000625711"/>
    </source>
</evidence>
<accession>A0A834M9K0</accession>
<dbReference type="EMBL" id="JAACXV010005327">
    <property type="protein sequence ID" value="KAF7276851.1"/>
    <property type="molecule type" value="Genomic_DNA"/>
</dbReference>
<dbReference type="AlphaFoldDB" id="A0A834M9K0"/>
<evidence type="ECO:0000313" key="1">
    <source>
        <dbReference type="EMBL" id="KAF7276851.1"/>
    </source>
</evidence>
<organism evidence="1 2">
    <name type="scientific">Rhynchophorus ferrugineus</name>
    <name type="common">Red palm weevil</name>
    <name type="synonym">Curculio ferrugineus</name>
    <dbReference type="NCBI Taxonomy" id="354439"/>
    <lineage>
        <taxon>Eukaryota</taxon>
        <taxon>Metazoa</taxon>
        <taxon>Ecdysozoa</taxon>
        <taxon>Arthropoda</taxon>
        <taxon>Hexapoda</taxon>
        <taxon>Insecta</taxon>
        <taxon>Pterygota</taxon>
        <taxon>Neoptera</taxon>
        <taxon>Endopterygota</taxon>
        <taxon>Coleoptera</taxon>
        <taxon>Polyphaga</taxon>
        <taxon>Cucujiformia</taxon>
        <taxon>Curculionidae</taxon>
        <taxon>Dryophthorinae</taxon>
        <taxon>Rhynchophorus</taxon>
    </lineage>
</organism>